<evidence type="ECO:0000256" key="1">
    <source>
        <dbReference type="SAM" id="Phobius"/>
    </source>
</evidence>
<name>A0A5D2TE13_GOSMU</name>
<organism evidence="2 3">
    <name type="scientific">Gossypium mustelinum</name>
    <name type="common">Cotton</name>
    <name type="synonym">Gossypium caicoense</name>
    <dbReference type="NCBI Taxonomy" id="34275"/>
    <lineage>
        <taxon>Eukaryota</taxon>
        <taxon>Viridiplantae</taxon>
        <taxon>Streptophyta</taxon>
        <taxon>Embryophyta</taxon>
        <taxon>Tracheophyta</taxon>
        <taxon>Spermatophyta</taxon>
        <taxon>Magnoliopsida</taxon>
        <taxon>eudicotyledons</taxon>
        <taxon>Gunneridae</taxon>
        <taxon>Pentapetalae</taxon>
        <taxon>rosids</taxon>
        <taxon>malvids</taxon>
        <taxon>Malvales</taxon>
        <taxon>Malvaceae</taxon>
        <taxon>Malvoideae</taxon>
        <taxon>Gossypium</taxon>
    </lineage>
</organism>
<evidence type="ECO:0000313" key="3">
    <source>
        <dbReference type="Proteomes" id="UP000323597"/>
    </source>
</evidence>
<dbReference type="AlphaFoldDB" id="A0A5D2TE13"/>
<keyword evidence="1" id="KW-0812">Transmembrane</keyword>
<dbReference type="Proteomes" id="UP000323597">
    <property type="component" value="Chromosome D10"/>
</dbReference>
<keyword evidence="1" id="KW-0472">Membrane</keyword>
<feature type="transmembrane region" description="Helical" evidence="1">
    <location>
        <begin position="12"/>
        <end position="28"/>
    </location>
</feature>
<sequence>MKGFEFPGSEGGFSLGFHFMIPSFLLTSRRQAMKMQ</sequence>
<dbReference type="EMBL" id="CM017658">
    <property type="protein sequence ID" value="TYI62448.1"/>
    <property type="molecule type" value="Genomic_DNA"/>
</dbReference>
<keyword evidence="3" id="KW-1185">Reference proteome</keyword>
<keyword evidence="1" id="KW-1133">Transmembrane helix</keyword>
<accession>A0A5D2TE13</accession>
<proteinExistence type="predicted"/>
<evidence type="ECO:0000313" key="2">
    <source>
        <dbReference type="EMBL" id="TYI62448.1"/>
    </source>
</evidence>
<reference evidence="2 3" key="1">
    <citation type="submission" date="2019-07" db="EMBL/GenBank/DDBJ databases">
        <title>WGS assembly of Gossypium mustelinum.</title>
        <authorList>
            <person name="Chen Z.J."/>
            <person name="Sreedasyam A."/>
            <person name="Ando A."/>
            <person name="Song Q."/>
            <person name="De L."/>
            <person name="Hulse-Kemp A."/>
            <person name="Ding M."/>
            <person name="Ye W."/>
            <person name="Kirkbride R."/>
            <person name="Jenkins J."/>
            <person name="Plott C."/>
            <person name="Lovell J."/>
            <person name="Lin Y.-M."/>
            <person name="Vaughn R."/>
            <person name="Liu B."/>
            <person name="Li W."/>
            <person name="Simpson S."/>
            <person name="Scheffler B."/>
            <person name="Saski C."/>
            <person name="Grover C."/>
            <person name="Hu G."/>
            <person name="Conover J."/>
            <person name="Carlson J."/>
            <person name="Shu S."/>
            <person name="Boston L."/>
            <person name="Williams M."/>
            <person name="Peterson D."/>
            <person name="Mcgee K."/>
            <person name="Jones D."/>
            <person name="Wendel J."/>
            <person name="Stelly D."/>
            <person name="Grimwood J."/>
            <person name="Schmutz J."/>
        </authorList>
    </citation>
    <scope>NUCLEOTIDE SEQUENCE [LARGE SCALE GENOMIC DNA]</scope>
    <source>
        <strain evidence="2">1408120.09</strain>
    </source>
</reference>
<protein>
    <submittedName>
        <fullName evidence="2">Uncharacterized protein</fullName>
    </submittedName>
</protein>
<gene>
    <name evidence="2" type="ORF">E1A91_D10G244700v1</name>
</gene>